<gene>
    <name evidence="3" type="ORF">SLS62_005392</name>
</gene>
<dbReference type="InterPro" id="IPR058525">
    <property type="entry name" value="DUF8212"/>
</dbReference>
<organism evidence="3 4">
    <name type="scientific">Diatrype stigma</name>
    <dbReference type="NCBI Taxonomy" id="117547"/>
    <lineage>
        <taxon>Eukaryota</taxon>
        <taxon>Fungi</taxon>
        <taxon>Dikarya</taxon>
        <taxon>Ascomycota</taxon>
        <taxon>Pezizomycotina</taxon>
        <taxon>Sordariomycetes</taxon>
        <taxon>Xylariomycetidae</taxon>
        <taxon>Xylariales</taxon>
        <taxon>Diatrypaceae</taxon>
        <taxon>Diatrype</taxon>
    </lineage>
</organism>
<evidence type="ECO:0000313" key="3">
    <source>
        <dbReference type="EMBL" id="KAK7752623.1"/>
    </source>
</evidence>
<dbReference type="AlphaFoldDB" id="A0AAN9URL9"/>
<dbReference type="InterPro" id="IPR010730">
    <property type="entry name" value="HET"/>
</dbReference>
<comment type="caution">
    <text evidence="3">The sequence shown here is derived from an EMBL/GenBank/DDBJ whole genome shotgun (WGS) entry which is preliminary data.</text>
</comment>
<dbReference type="Proteomes" id="UP001320420">
    <property type="component" value="Unassembled WGS sequence"/>
</dbReference>
<dbReference type="Pfam" id="PF26640">
    <property type="entry name" value="DUF8212"/>
    <property type="match status" value="1"/>
</dbReference>
<evidence type="ECO:0000313" key="4">
    <source>
        <dbReference type="Proteomes" id="UP001320420"/>
    </source>
</evidence>
<protein>
    <recommendedName>
        <fullName evidence="5">Heterokaryon incompatibility domain-containing protein</fullName>
    </recommendedName>
</protein>
<reference evidence="3 4" key="1">
    <citation type="submission" date="2024-02" db="EMBL/GenBank/DDBJ databases">
        <title>De novo assembly and annotation of 12 fungi associated with fruit tree decline syndrome in Ontario, Canada.</title>
        <authorList>
            <person name="Sulman M."/>
            <person name="Ellouze W."/>
            <person name="Ilyukhin E."/>
        </authorList>
    </citation>
    <scope>NUCLEOTIDE SEQUENCE [LARGE SCALE GENOMIC DNA]</scope>
    <source>
        <strain evidence="3 4">M11/M66-122</strain>
    </source>
</reference>
<evidence type="ECO:0000259" key="2">
    <source>
        <dbReference type="Pfam" id="PF26640"/>
    </source>
</evidence>
<proteinExistence type="predicted"/>
<dbReference type="EMBL" id="JAKJXP020000036">
    <property type="protein sequence ID" value="KAK7752623.1"/>
    <property type="molecule type" value="Genomic_DNA"/>
</dbReference>
<keyword evidence="4" id="KW-1185">Reference proteome</keyword>
<sequence>MVIRLIDTTSLRFAAFEGEYIPEYAILSHTWVQEEEVTFLEMKELVDDSSHPARGRSGFRKIKGACRKARSYNLAYAWVDTCCIDKKDPTELGEAINSMFRWYQQATLCLVYLEDLIDGVCTIGNLGACRWFTRGWCLQELIAPKEMRFYNRYWKCVGWKKRLCYEISQITDIGSAVLNHELSLDLIPVVQKMSWAAKRHTTRVEDRAYCLLGIFGIHMPLLYGEGVEAFTRLQEEIIKRLDDLSIFAPASEILVTQRSSDNMVQDCDLLATSPEAFENFGAVTFSGRLLDGTVYPFTRTNHGLHFPPQPVQAIVSWDYPLYRLPLRYQFGEPGEHENCLYLFLQKVAPSRFVPVRISQGLAKRGESAMREEELFVITKFKPAVKSLITTSNKRLLRFKIAGDAQVGIEPVNDEKNRSR</sequence>
<feature type="domain" description="DUF8212" evidence="2">
    <location>
        <begin position="229"/>
        <end position="260"/>
    </location>
</feature>
<evidence type="ECO:0008006" key="5">
    <source>
        <dbReference type="Google" id="ProtNLM"/>
    </source>
</evidence>
<dbReference type="PANTHER" id="PTHR10622:SF10">
    <property type="entry name" value="HET DOMAIN-CONTAINING PROTEIN"/>
    <property type="match status" value="1"/>
</dbReference>
<dbReference type="PANTHER" id="PTHR10622">
    <property type="entry name" value="HET DOMAIN-CONTAINING PROTEIN"/>
    <property type="match status" value="1"/>
</dbReference>
<accession>A0AAN9URL9</accession>
<name>A0AAN9URL9_9PEZI</name>
<evidence type="ECO:0000259" key="1">
    <source>
        <dbReference type="Pfam" id="PF06985"/>
    </source>
</evidence>
<dbReference type="Pfam" id="PF06985">
    <property type="entry name" value="HET"/>
    <property type="match status" value="1"/>
</dbReference>
<feature type="domain" description="Heterokaryon incompatibility" evidence="1">
    <location>
        <begin position="24"/>
        <end position="114"/>
    </location>
</feature>